<proteinExistence type="predicted"/>
<comment type="caution">
    <text evidence="1">The sequence shown here is derived from an EMBL/GenBank/DDBJ whole genome shotgun (WGS) entry which is preliminary data.</text>
</comment>
<reference evidence="1 2" key="1">
    <citation type="journal article" date="2017" name="Nat. Microbiol.">
        <title>Natural product diversity associated with the nematode symbionts Photorhabdus and Xenorhabdus.</title>
        <authorList>
            <person name="Tobias N.J."/>
            <person name="Wolff H."/>
            <person name="Djahanschiri B."/>
            <person name="Grundmann F."/>
            <person name="Kronenwerth M."/>
            <person name="Shi Y.M."/>
            <person name="Simonyi S."/>
            <person name="Grun P."/>
            <person name="Shapiro-Ilan D."/>
            <person name="Pidot S.J."/>
            <person name="Stinear T.P."/>
            <person name="Ebersberger I."/>
            <person name="Bode H.B."/>
        </authorList>
    </citation>
    <scope>NUCLEOTIDE SEQUENCE [LARGE SCALE GENOMIC DNA]</scope>
    <source>
        <strain evidence="1 2">DSM 17902</strain>
    </source>
</reference>
<protein>
    <submittedName>
        <fullName evidence="1">Uncharacterized protein</fullName>
    </submittedName>
</protein>
<gene>
    <name evidence="1" type="ORF">Xmir_03893</name>
</gene>
<dbReference type="RefSeq" id="WP_099115745.1">
    <property type="nucleotide sequence ID" value="NZ_CAWNQI010000063.1"/>
</dbReference>
<organism evidence="1 2">
    <name type="scientific">Xenorhabdus miraniensis</name>
    <dbReference type="NCBI Taxonomy" id="351674"/>
    <lineage>
        <taxon>Bacteria</taxon>
        <taxon>Pseudomonadati</taxon>
        <taxon>Pseudomonadota</taxon>
        <taxon>Gammaproteobacteria</taxon>
        <taxon>Enterobacterales</taxon>
        <taxon>Morganellaceae</taxon>
        <taxon>Xenorhabdus</taxon>
    </lineage>
</organism>
<keyword evidence="2" id="KW-1185">Reference proteome</keyword>
<name>A0A2D0JKK1_9GAMM</name>
<accession>A0A2D0JKK1</accession>
<dbReference type="Proteomes" id="UP000221980">
    <property type="component" value="Unassembled WGS sequence"/>
</dbReference>
<evidence type="ECO:0000313" key="1">
    <source>
        <dbReference type="EMBL" id="PHM46774.1"/>
    </source>
</evidence>
<evidence type="ECO:0000313" key="2">
    <source>
        <dbReference type="Proteomes" id="UP000221980"/>
    </source>
</evidence>
<dbReference type="AlphaFoldDB" id="A0A2D0JKK1"/>
<sequence length="128" mass="14739">MMRKVSLWFSVVVFIVFPHITFSAYTSLFKTKDYDIAISVRCPEGNVSCDNVVSIVTDKKNYISLVMKGKTLNRDCKIGSCDFYGYEFKNKEMTYTIYQYGKLKISKKGKVILSEDGSFKEEIRLNGH</sequence>
<dbReference type="OrthoDB" id="512976at2"/>
<dbReference type="EMBL" id="NITZ01000030">
    <property type="protein sequence ID" value="PHM46774.1"/>
    <property type="molecule type" value="Genomic_DNA"/>
</dbReference>